<keyword evidence="3" id="KW-1185">Reference proteome</keyword>
<evidence type="ECO:0000313" key="2">
    <source>
        <dbReference type="EMBL" id="KAL0960141.1"/>
    </source>
</evidence>
<reference evidence="3" key="1">
    <citation type="submission" date="2024-06" db="EMBL/GenBank/DDBJ databases">
        <title>Multi-omics analyses provide insights into the biosynthesis of the anticancer antibiotic pleurotin in Hohenbuehelia grisea.</title>
        <authorList>
            <person name="Weaver J.A."/>
            <person name="Alberti F."/>
        </authorList>
    </citation>
    <scope>NUCLEOTIDE SEQUENCE [LARGE SCALE GENOMIC DNA]</scope>
    <source>
        <strain evidence="3">T-177</strain>
    </source>
</reference>
<name>A0ABR3JX84_9AGAR</name>
<sequence>MISQPPPAAAHCPIACNRTFGISSKDVVLARVWLAGCELDRASGRGLPESASARRQPGFSGNDVTVLDRMTRAPSASSAPFPDIEQALALQGCHHQALQFVCWATTFPTSGISKPLRCLHAFFQAWSGRHCNAAF</sequence>
<proteinExistence type="predicted"/>
<feature type="region of interest" description="Disordered" evidence="1">
    <location>
        <begin position="42"/>
        <end position="64"/>
    </location>
</feature>
<gene>
    <name evidence="2" type="ORF">HGRIS_011777</name>
</gene>
<dbReference type="EMBL" id="JASNQZ010000002">
    <property type="protein sequence ID" value="KAL0960141.1"/>
    <property type="molecule type" value="Genomic_DNA"/>
</dbReference>
<evidence type="ECO:0000313" key="3">
    <source>
        <dbReference type="Proteomes" id="UP001556367"/>
    </source>
</evidence>
<accession>A0ABR3JX84</accession>
<protein>
    <submittedName>
        <fullName evidence="2">Uncharacterized protein</fullName>
    </submittedName>
</protein>
<dbReference type="Proteomes" id="UP001556367">
    <property type="component" value="Unassembled WGS sequence"/>
</dbReference>
<evidence type="ECO:0000256" key="1">
    <source>
        <dbReference type="SAM" id="MobiDB-lite"/>
    </source>
</evidence>
<comment type="caution">
    <text evidence="2">The sequence shown here is derived from an EMBL/GenBank/DDBJ whole genome shotgun (WGS) entry which is preliminary data.</text>
</comment>
<organism evidence="2 3">
    <name type="scientific">Hohenbuehelia grisea</name>
    <dbReference type="NCBI Taxonomy" id="104357"/>
    <lineage>
        <taxon>Eukaryota</taxon>
        <taxon>Fungi</taxon>
        <taxon>Dikarya</taxon>
        <taxon>Basidiomycota</taxon>
        <taxon>Agaricomycotina</taxon>
        <taxon>Agaricomycetes</taxon>
        <taxon>Agaricomycetidae</taxon>
        <taxon>Agaricales</taxon>
        <taxon>Pleurotineae</taxon>
        <taxon>Pleurotaceae</taxon>
        <taxon>Hohenbuehelia</taxon>
    </lineage>
</organism>